<dbReference type="EMBL" id="JBEXAC010000001">
    <property type="protein sequence ID" value="MET6998179.1"/>
    <property type="molecule type" value="Genomic_DNA"/>
</dbReference>
<sequence>MTANRIIDHIFQQPDLPQVDQAALAKLVGDYPYFTAGRLLLAQKDYSIHQNMHSAAIKKAMLYSNNPHYVYQFIIGELEKVEEPNDPTLPDTPTAATPVTAAVAATEADPAEAETLTTPAAETTAAIKADTVAGEATNIASVDAAGTITAGAAQPVEAATPAPSVEQPAVAAATEDMTTPVAVAHDNEVLQPAYPEDTPDQDEPIKIFPLDIPAEETTLTFQPLYTDDYFAYKRLKEPARADDLNEKGMAEMKSFTDWLRQMKDSFAGKAQKDWYHQHLHHIYEDEEPEVSEAVEQMAMKSITLNDDIVSETLAEIWARQHQYQSAIHIYQKLSLLNPDKSAYFAQKIAELHQLEKDKINSNKH</sequence>
<organism evidence="1 2">
    <name type="scientific">Chitinophaga defluvii</name>
    <dbReference type="NCBI Taxonomy" id="3163343"/>
    <lineage>
        <taxon>Bacteria</taxon>
        <taxon>Pseudomonadati</taxon>
        <taxon>Bacteroidota</taxon>
        <taxon>Chitinophagia</taxon>
        <taxon>Chitinophagales</taxon>
        <taxon>Chitinophagaceae</taxon>
        <taxon>Chitinophaga</taxon>
    </lineage>
</organism>
<gene>
    <name evidence="1" type="ORF">ABR189_12405</name>
</gene>
<proteinExistence type="predicted"/>
<keyword evidence="2" id="KW-1185">Reference proteome</keyword>
<reference evidence="1 2" key="1">
    <citation type="submission" date="2024-06" db="EMBL/GenBank/DDBJ databases">
        <title>Chitinophaga defluvii sp. nov., isolated from municipal sewage.</title>
        <authorList>
            <person name="Zhang L."/>
        </authorList>
    </citation>
    <scope>NUCLEOTIDE SEQUENCE [LARGE SCALE GENOMIC DNA]</scope>
    <source>
        <strain evidence="1 2">H8</strain>
    </source>
</reference>
<comment type="caution">
    <text evidence="1">The sequence shown here is derived from an EMBL/GenBank/DDBJ whole genome shotgun (WGS) entry which is preliminary data.</text>
</comment>
<dbReference type="Proteomes" id="UP001549749">
    <property type="component" value="Unassembled WGS sequence"/>
</dbReference>
<accession>A0ABV2T7S2</accession>
<protein>
    <recommendedName>
        <fullName evidence="3">Tetratricopeptide repeat protein</fullName>
    </recommendedName>
</protein>
<evidence type="ECO:0000313" key="2">
    <source>
        <dbReference type="Proteomes" id="UP001549749"/>
    </source>
</evidence>
<name>A0ABV2T7S2_9BACT</name>
<evidence type="ECO:0000313" key="1">
    <source>
        <dbReference type="EMBL" id="MET6998179.1"/>
    </source>
</evidence>
<dbReference type="RefSeq" id="WP_354660815.1">
    <property type="nucleotide sequence ID" value="NZ_JBEXAC010000001.1"/>
</dbReference>
<evidence type="ECO:0008006" key="3">
    <source>
        <dbReference type="Google" id="ProtNLM"/>
    </source>
</evidence>